<comment type="caution">
    <text evidence="2">The sequence shown here is derived from an EMBL/GenBank/DDBJ whole genome shotgun (WGS) entry which is preliminary data.</text>
</comment>
<organism evidence="2 3">
    <name type="scientific">Mesorhizobium zhangyense</name>
    <dbReference type="NCBI Taxonomy" id="1776730"/>
    <lineage>
        <taxon>Bacteria</taxon>
        <taxon>Pseudomonadati</taxon>
        <taxon>Pseudomonadota</taxon>
        <taxon>Alphaproteobacteria</taxon>
        <taxon>Hyphomicrobiales</taxon>
        <taxon>Phyllobacteriaceae</taxon>
        <taxon>Mesorhizobium</taxon>
    </lineage>
</organism>
<dbReference type="EMBL" id="JAAKZG010000003">
    <property type="protein sequence ID" value="NGN41000.1"/>
    <property type="molecule type" value="Genomic_DNA"/>
</dbReference>
<evidence type="ECO:0000313" key="3">
    <source>
        <dbReference type="Proteomes" id="UP000481252"/>
    </source>
</evidence>
<feature type="compositionally biased region" description="Polar residues" evidence="1">
    <location>
        <begin position="115"/>
        <end position="124"/>
    </location>
</feature>
<evidence type="ECO:0008006" key="4">
    <source>
        <dbReference type="Google" id="ProtNLM"/>
    </source>
</evidence>
<protein>
    <recommendedName>
        <fullName evidence="4">Cell division protein FtsL</fullName>
    </recommendedName>
</protein>
<dbReference type="RefSeq" id="WP_165116120.1">
    <property type="nucleotide sequence ID" value="NZ_JAAKZG010000003.1"/>
</dbReference>
<feature type="region of interest" description="Disordered" evidence="1">
    <location>
        <begin position="102"/>
        <end position="124"/>
    </location>
</feature>
<keyword evidence="3" id="KW-1185">Reference proteome</keyword>
<dbReference type="Proteomes" id="UP000481252">
    <property type="component" value="Unassembled WGS sequence"/>
</dbReference>
<gene>
    <name evidence="2" type="ORF">G6N74_07980</name>
</gene>
<accession>A0A7C9R600</accession>
<evidence type="ECO:0000256" key="1">
    <source>
        <dbReference type="SAM" id="MobiDB-lite"/>
    </source>
</evidence>
<proteinExistence type="predicted"/>
<sequence>MFRTSDIVLIAVMVSAAAFTYKTKHDAETQLDAARKIEQQIRFEEDSIDLLKADWSLLTQPARLQKLSELYQSQLQLQPVEGRQIVSLDDLPARPVDIPDFSTQRLGGMADSGTDKTVTGAVTQ</sequence>
<evidence type="ECO:0000313" key="2">
    <source>
        <dbReference type="EMBL" id="NGN41000.1"/>
    </source>
</evidence>
<name>A0A7C9R600_9HYPH</name>
<dbReference type="AlphaFoldDB" id="A0A7C9R600"/>
<reference evidence="2 3" key="1">
    <citation type="submission" date="2020-02" db="EMBL/GenBank/DDBJ databases">
        <title>Genome sequence of the type strain CGMCC 1.15528 of Mesorhizobium zhangyense.</title>
        <authorList>
            <person name="Gao J."/>
            <person name="Sun J."/>
        </authorList>
    </citation>
    <scope>NUCLEOTIDE SEQUENCE [LARGE SCALE GENOMIC DNA]</scope>
    <source>
        <strain evidence="2 3">CGMCC 1.15528</strain>
    </source>
</reference>